<dbReference type="GO" id="GO:0046872">
    <property type="term" value="F:metal ion binding"/>
    <property type="evidence" value="ECO:0007669"/>
    <property type="project" value="UniProtKB-KW"/>
</dbReference>
<dbReference type="AlphaFoldDB" id="A0A8U0A8N5"/>
<dbReference type="KEGG" id="haad:MW046_15785"/>
<keyword evidence="6" id="KW-0614">Plasmid</keyword>
<keyword evidence="5" id="KW-0460">Magnesium</keyword>
<dbReference type="NCBIfam" id="TIGR01549">
    <property type="entry name" value="HAD-SF-IA-v1"/>
    <property type="match status" value="1"/>
</dbReference>
<dbReference type="Proteomes" id="UP000831768">
    <property type="component" value="Plasmid unnamed2"/>
</dbReference>
<dbReference type="InterPro" id="IPR023214">
    <property type="entry name" value="HAD_sf"/>
</dbReference>
<comment type="cofactor">
    <cofactor evidence="1">
        <name>Mg(2+)</name>
        <dbReference type="ChEBI" id="CHEBI:18420"/>
    </cofactor>
</comment>
<dbReference type="PANTHER" id="PTHR46470:SF2">
    <property type="entry name" value="GLYCERALDEHYDE 3-PHOSPHATE PHOSPHATASE"/>
    <property type="match status" value="1"/>
</dbReference>
<evidence type="ECO:0000256" key="5">
    <source>
        <dbReference type="ARBA" id="ARBA00022842"/>
    </source>
</evidence>
<evidence type="ECO:0000313" key="7">
    <source>
        <dbReference type="Proteomes" id="UP000831768"/>
    </source>
</evidence>
<evidence type="ECO:0000256" key="2">
    <source>
        <dbReference type="ARBA" id="ARBA00007958"/>
    </source>
</evidence>
<dbReference type="InterPro" id="IPR051400">
    <property type="entry name" value="HAD-like_hydrolase"/>
</dbReference>
<reference evidence="6" key="1">
    <citation type="submission" date="2022-04" db="EMBL/GenBank/DDBJ databases">
        <title>Halocatena sp. nov., isolated from a salt lake.</title>
        <authorList>
            <person name="Cui H.-L."/>
        </authorList>
    </citation>
    <scope>NUCLEOTIDE SEQUENCE</scope>
    <source>
        <strain evidence="6">AD-1</strain>
        <plasmid evidence="6">unnamed2</plasmid>
    </source>
</reference>
<keyword evidence="3" id="KW-0479">Metal-binding</keyword>
<name>A0A8U0A8N5_9EURY</name>
<accession>A0A8U0A8N5</accession>
<dbReference type="EMBL" id="CP096021">
    <property type="protein sequence ID" value="UPM44848.1"/>
    <property type="molecule type" value="Genomic_DNA"/>
</dbReference>
<evidence type="ECO:0000313" key="6">
    <source>
        <dbReference type="EMBL" id="UPM44848.1"/>
    </source>
</evidence>
<proteinExistence type="inferred from homology"/>
<keyword evidence="7" id="KW-1185">Reference proteome</keyword>
<geneLocation type="plasmid" evidence="6 7">
    <name>unnamed2</name>
</geneLocation>
<dbReference type="PANTHER" id="PTHR46470">
    <property type="entry name" value="N-ACYLNEURAMINATE-9-PHOSPHATASE"/>
    <property type="match status" value="1"/>
</dbReference>
<keyword evidence="4 6" id="KW-0378">Hydrolase</keyword>
<protein>
    <submittedName>
        <fullName evidence="6">HAD-IA family hydrolase</fullName>
    </submittedName>
</protein>
<evidence type="ECO:0000256" key="3">
    <source>
        <dbReference type="ARBA" id="ARBA00022723"/>
    </source>
</evidence>
<organism evidence="6 7">
    <name type="scientific">Halocatena salina</name>
    <dbReference type="NCBI Taxonomy" id="2934340"/>
    <lineage>
        <taxon>Archaea</taxon>
        <taxon>Methanobacteriati</taxon>
        <taxon>Methanobacteriota</taxon>
        <taxon>Stenosarchaea group</taxon>
        <taxon>Halobacteria</taxon>
        <taxon>Halobacteriales</taxon>
        <taxon>Natronomonadaceae</taxon>
        <taxon>Halocatena</taxon>
    </lineage>
</organism>
<gene>
    <name evidence="6" type="ORF">MW046_15785</name>
</gene>
<dbReference type="SUPFAM" id="SSF56784">
    <property type="entry name" value="HAD-like"/>
    <property type="match status" value="1"/>
</dbReference>
<dbReference type="GO" id="GO:0044281">
    <property type="term" value="P:small molecule metabolic process"/>
    <property type="evidence" value="ECO:0007669"/>
    <property type="project" value="UniProtKB-ARBA"/>
</dbReference>
<dbReference type="Pfam" id="PF13419">
    <property type="entry name" value="HAD_2"/>
    <property type="match status" value="1"/>
</dbReference>
<comment type="similarity">
    <text evidence="2">Belongs to the HAD-like hydrolase superfamily.</text>
</comment>
<dbReference type="InterPro" id="IPR041492">
    <property type="entry name" value="HAD_2"/>
</dbReference>
<dbReference type="InterPro" id="IPR036412">
    <property type="entry name" value="HAD-like_sf"/>
</dbReference>
<sequence>MVAEAFDRANVEPYCTAADLGTVESESLAAAANNELNYYTLSFEAAAELAGVPSEDAPAVARAYYAIGGHSDVECLPGAKDVLRHCNETYTLGLITNGLKEIQQKKVDTLGIREWFETLVFATPEQGYKPDPAPFEQALSDLDIASNETVHVGNSRVADVAGAHAAGIHSIWIPYETPHEEATDNGPEPEQTLDTLHDLKAVLKMDS</sequence>
<dbReference type="GO" id="GO:0016791">
    <property type="term" value="F:phosphatase activity"/>
    <property type="evidence" value="ECO:0007669"/>
    <property type="project" value="TreeGrafter"/>
</dbReference>
<dbReference type="Gene3D" id="3.40.50.1000">
    <property type="entry name" value="HAD superfamily/HAD-like"/>
    <property type="match status" value="1"/>
</dbReference>
<dbReference type="InterPro" id="IPR006439">
    <property type="entry name" value="HAD-SF_hydro_IA"/>
</dbReference>
<evidence type="ECO:0000256" key="1">
    <source>
        <dbReference type="ARBA" id="ARBA00001946"/>
    </source>
</evidence>
<evidence type="ECO:0000256" key="4">
    <source>
        <dbReference type="ARBA" id="ARBA00022801"/>
    </source>
</evidence>